<feature type="compositionally biased region" description="Gly residues" evidence="1">
    <location>
        <begin position="68"/>
        <end position="102"/>
    </location>
</feature>
<dbReference type="STRING" id="69004.A0A182QJI8"/>
<organism evidence="2 3">
    <name type="scientific">Anopheles farauti</name>
    <dbReference type="NCBI Taxonomy" id="69004"/>
    <lineage>
        <taxon>Eukaryota</taxon>
        <taxon>Metazoa</taxon>
        <taxon>Ecdysozoa</taxon>
        <taxon>Arthropoda</taxon>
        <taxon>Hexapoda</taxon>
        <taxon>Insecta</taxon>
        <taxon>Pterygota</taxon>
        <taxon>Neoptera</taxon>
        <taxon>Endopterygota</taxon>
        <taxon>Diptera</taxon>
        <taxon>Nematocera</taxon>
        <taxon>Culicoidea</taxon>
        <taxon>Culicidae</taxon>
        <taxon>Anophelinae</taxon>
        <taxon>Anopheles</taxon>
    </lineage>
</organism>
<reference evidence="3" key="1">
    <citation type="submission" date="2014-01" db="EMBL/GenBank/DDBJ databases">
        <title>The Genome Sequence of Anopheles farauti FAR1 (V2).</title>
        <authorList>
            <consortium name="The Broad Institute Genomics Platform"/>
            <person name="Neafsey D.E."/>
            <person name="Besansky N."/>
            <person name="Howell P."/>
            <person name="Walton C."/>
            <person name="Young S.K."/>
            <person name="Zeng Q."/>
            <person name="Gargeya S."/>
            <person name="Fitzgerald M."/>
            <person name="Haas B."/>
            <person name="Abouelleil A."/>
            <person name="Allen A.W."/>
            <person name="Alvarado L."/>
            <person name="Arachchi H.M."/>
            <person name="Berlin A.M."/>
            <person name="Chapman S.B."/>
            <person name="Gainer-Dewar J."/>
            <person name="Goldberg J."/>
            <person name="Griggs A."/>
            <person name="Gujja S."/>
            <person name="Hansen M."/>
            <person name="Howarth C."/>
            <person name="Imamovic A."/>
            <person name="Ireland A."/>
            <person name="Larimer J."/>
            <person name="McCowan C."/>
            <person name="Murphy C."/>
            <person name="Pearson M."/>
            <person name="Poon T.W."/>
            <person name="Priest M."/>
            <person name="Roberts A."/>
            <person name="Saif S."/>
            <person name="Shea T."/>
            <person name="Sisk P."/>
            <person name="Sykes S."/>
            <person name="Wortman J."/>
            <person name="Nusbaum C."/>
            <person name="Birren B."/>
        </authorList>
    </citation>
    <scope>NUCLEOTIDE SEQUENCE [LARGE SCALE GENOMIC DNA]</scope>
    <source>
        <strain evidence="3">FAR1</strain>
    </source>
</reference>
<dbReference type="VEuPathDB" id="VectorBase:AFAF011508"/>
<proteinExistence type="predicted"/>
<evidence type="ECO:0000313" key="2">
    <source>
        <dbReference type="EnsemblMetazoa" id="AFAF011508-PA"/>
    </source>
</evidence>
<dbReference type="Proteomes" id="UP000075886">
    <property type="component" value="Unassembled WGS sequence"/>
</dbReference>
<dbReference type="EnsemblMetazoa" id="AFAF011508-RA">
    <property type="protein sequence ID" value="AFAF011508-PA"/>
    <property type="gene ID" value="AFAF011508"/>
</dbReference>
<accession>A0A182QJI8</accession>
<feature type="compositionally biased region" description="Polar residues" evidence="1">
    <location>
        <begin position="49"/>
        <end position="58"/>
    </location>
</feature>
<keyword evidence="3" id="KW-1185">Reference proteome</keyword>
<dbReference type="EMBL" id="AXCN02001803">
    <property type="status" value="NOT_ANNOTATED_CDS"/>
    <property type="molecule type" value="Genomic_DNA"/>
</dbReference>
<evidence type="ECO:0000313" key="3">
    <source>
        <dbReference type="Proteomes" id="UP000075886"/>
    </source>
</evidence>
<dbReference type="AlphaFoldDB" id="A0A182QJI8"/>
<sequence length="479" mass="50591">MHILRPTVLFGLSPWWAVKSAGNTLTRGTSLRDTGDYAVPHPHPHTHHYMSTSATPPSLSRVGSCPGSTGGSGSGHGSGSGSSPGGGPGSGGGGSGSVGGGGGGGVGSGVSICGGSILGGSQGRLEYIECSHYDRMPLPIPVQIPIVPPPQLHSEDEIEPAYATGVVPKFHHHNREINDSKEVSEMCSTSAAEPMRFLPHHLDVRLGPPFLLKQRPGSFCVSHEDDDDCDGGGLVCLFGVTVTPMSRAGQGRKLHQSALCSDDDVTTHPSIVPDPGGHIPQAVVRRWIALVPVQVDRVPVVELLEASTRDYLPVVLELFQRDVLEIEATGSTTGTNPSVAPVVHLTEQHAALARRSGSHFQDVVDDGSKVPRANLVEAKVPVVIAVPIQTFMSVRFAGCTGIAEPHVVPGFIHLVGERSLRSEKHPHIAGLANPMVEHYYTIGAGFSRPHPVHCQPVTVLRQHLQTIRFVAIALEQYGL</sequence>
<name>A0A182QJI8_9DIPT</name>
<reference evidence="2" key="2">
    <citation type="submission" date="2020-05" db="UniProtKB">
        <authorList>
            <consortium name="EnsemblMetazoa"/>
        </authorList>
    </citation>
    <scope>IDENTIFICATION</scope>
    <source>
        <strain evidence="2">FAR1</strain>
    </source>
</reference>
<protein>
    <submittedName>
        <fullName evidence="2">Uncharacterized protein</fullName>
    </submittedName>
</protein>
<evidence type="ECO:0000256" key="1">
    <source>
        <dbReference type="SAM" id="MobiDB-lite"/>
    </source>
</evidence>
<feature type="region of interest" description="Disordered" evidence="1">
    <location>
        <begin position="26"/>
        <end position="102"/>
    </location>
</feature>